<keyword evidence="2" id="KW-1185">Reference proteome</keyword>
<organism evidence="1 2">
    <name type="scientific">Aquisalimonas asiatica</name>
    <dbReference type="NCBI Taxonomy" id="406100"/>
    <lineage>
        <taxon>Bacteria</taxon>
        <taxon>Pseudomonadati</taxon>
        <taxon>Pseudomonadota</taxon>
        <taxon>Gammaproteobacteria</taxon>
        <taxon>Chromatiales</taxon>
        <taxon>Ectothiorhodospiraceae</taxon>
        <taxon>Aquisalimonas</taxon>
    </lineage>
</organism>
<evidence type="ECO:0000313" key="2">
    <source>
        <dbReference type="Proteomes" id="UP000199657"/>
    </source>
</evidence>
<dbReference type="SUPFAM" id="SSF54913">
    <property type="entry name" value="GlnB-like"/>
    <property type="match status" value="1"/>
</dbReference>
<dbReference type="AlphaFoldDB" id="A0A1H8SKT2"/>
<dbReference type="InterPro" id="IPR015867">
    <property type="entry name" value="N-reg_PII/ATP_PRibTrfase_C"/>
</dbReference>
<dbReference type="EMBL" id="FOEG01000003">
    <property type="protein sequence ID" value="SEO79292.1"/>
    <property type="molecule type" value="Genomic_DNA"/>
</dbReference>
<accession>A0A1H8SKT2</accession>
<evidence type="ECO:0000313" key="1">
    <source>
        <dbReference type="EMBL" id="SEO79292.1"/>
    </source>
</evidence>
<sequence length="122" mass="12961">MTDDKPQGASLLIAAVADELEEAALAIAREEGARGVTILPSRGIGFPEHITFFGVTYRGIGVVMLWVLDGERATRIAARMNRELELLRPFQGLAFVAPVDATGGIDPAAIRKYLGDGPGPSE</sequence>
<protein>
    <recommendedName>
        <fullName evidence="3">Nitrogen regulatory protein P-II family</fullName>
    </recommendedName>
</protein>
<dbReference type="InterPro" id="IPR011322">
    <property type="entry name" value="N-reg_PII-like_a/b"/>
</dbReference>
<reference evidence="1 2" key="1">
    <citation type="submission" date="2016-10" db="EMBL/GenBank/DDBJ databases">
        <authorList>
            <person name="de Groot N.N."/>
        </authorList>
    </citation>
    <scope>NUCLEOTIDE SEQUENCE [LARGE SCALE GENOMIC DNA]</scope>
    <source>
        <strain evidence="1 2">CGMCC 1.6291</strain>
    </source>
</reference>
<gene>
    <name evidence="1" type="ORF">SAMN04488052_10339</name>
</gene>
<dbReference type="STRING" id="406100.SAMN04488052_10339"/>
<proteinExistence type="predicted"/>
<dbReference type="RefSeq" id="WP_091642070.1">
    <property type="nucleotide sequence ID" value="NZ_FOEG01000003.1"/>
</dbReference>
<evidence type="ECO:0008006" key="3">
    <source>
        <dbReference type="Google" id="ProtNLM"/>
    </source>
</evidence>
<dbReference type="Gene3D" id="3.30.70.120">
    <property type="match status" value="1"/>
</dbReference>
<dbReference type="OrthoDB" id="4943957at2"/>
<dbReference type="Proteomes" id="UP000199657">
    <property type="component" value="Unassembled WGS sequence"/>
</dbReference>
<name>A0A1H8SKT2_9GAMM</name>